<dbReference type="EMBL" id="BGZK01000256">
    <property type="protein sequence ID" value="GBP32186.1"/>
    <property type="molecule type" value="Genomic_DNA"/>
</dbReference>
<gene>
    <name evidence="1" type="ORF">EVAR_27609_1</name>
</gene>
<evidence type="ECO:0000313" key="1">
    <source>
        <dbReference type="EMBL" id="GBP32186.1"/>
    </source>
</evidence>
<accession>A0A4C1V1K0</accession>
<evidence type="ECO:0000313" key="2">
    <source>
        <dbReference type="Proteomes" id="UP000299102"/>
    </source>
</evidence>
<protein>
    <submittedName>
        <fullName evidence="1">Uncharacterized protein</fullName>
    </submittedName>
</protein>
<proteinExistence type="predicted"/>
<reference evidence="1 2" key="1">
    <citation type="journal article" date="2019" name="Commun. Biol.">
        <title>The bagworm genome reveals a unique fibroin gene that provides high tensile strength.</title>
        <authorList>
            <person name="Kono N."/>
            <person name="Nakamura H."/>
            <person name="Ohtoshi R."/>
            <person name="Tomita M."/>
            <person name="Numata K."/>
            <person name="Arakawa K."/>
        </authorList>
    </citation>
    <scope>NUCLEOTIDE SEQUENCE [LARGE SCALE GENOMIC DNA]</scope>
</reference>
<comment type="caution">
    <text evidence="1">The sequence shown here is derived from an EMBL/GenBank/DDBJ whole genome shotgun (WGS) entry which is preliminary data.</text>
</comment>
<sequence>MMTIARSPPAPDPFRISVKMLKYRPLSSFHQQDPSSSDTLFLTKRLAMYSELNGHLQHFERRKLAAGGGGAVIKVSRDRIGVTTRVKITFGLSGARNGCRYCTFNGYNRLFRRSVAVRIAGGRQARYRYMSSRIDFVPRSRGVPFAMARTSCCVRAGLLYSLRRKTSSARRNEK</sequence>
<dbReference type="AlphaFoldDB" id="A0A4C1V1K0"/>
<organism evidence="1 2">
    <name type="scientific">Eumeta variegata</name>
    <name type="common">Bagworm moth</name>
    <name type="synonym">Eumeta japonica</name>
    <dbReference type="NCBI Taxonomy" id="151549"/>
    <lineage>
        <taxon>Eukaryota</taxon>
        <taxon>Metazoa</taxon>
        <taxon>Ecdysozoa</taxon>
        <taxon>Arthropoda</taxon>
        <taxon>Hexapoda</taxon>
        <taxon>Insecta</taxon>
        <taxon>Pterygota</taxon>
        <taxon>Neoptera</taxon>
        <taxon>Endopterygota</taxon>
        <taxon>Lepidoptera</taxon>
        <taxon>Glossata</taxon>
        <taxon>Ditrysia</taxon>
        <taxon>Tineoidea</taxon>
        <taxon>Psychidae</taxon>
        <taxon>Oiketicinae</taxon>
        <taxon>Eumeta</taxon>
    </lineage>
</organism>
<name>A0A4C1V1K0_EUMVA</name>
<keyword evidence="2" id="KW-1185">Reference proteome</keyword>
<dbReference type="Proteomes" id="UP000299102">
    <property type="component" value="Unassembled WGS sequence"/>
</dbReference>